<evidence type="ECO:0000313" key="2">
    <source>
        <dbReference type="EMBL" id="KAJ1143248.1"/>
    </source>
</evidence>
<dbReference type="Proteomes" id="UP001066276">
    <property type="component" value="Chromosome 6"/>
</dbReference>
<feature type="compositionally biased region" description="Basic and acidic residues" evidence="1">
    <location>
        <begin position="62"/>
        <end position="78"/>
    </location>
</feature>
<evidence type="ECO:0000256" key="1">
    <source>
        <dbReference type="SAM" id="MobiDB-lite"/>
    </source>
</evidence>
<accession>A0AAV7QXW1</accession>
<feature type="region of interest" description="Disordered" evidence="1">
    <location>
        <begin position="62"/>
        <end position="89"/>
    </location>
</feature>
<comment type="caution">
    <text evidence="2">The sequence shown here is derived from an EMBL/GenBank/DDBJ whole genome shotgun (WGS) entry which is preliminary data.</text>
</comment>
<evidence type="ECO:0000313" key="3">
    <source>
        <dbReference type="Proteomes" id="UP001066276"/>
    </source>
</evidence>
<organism evidence="2 3">
    <name type="scientific">Pleurodeles waltl</name>
    <name type="common">Iberian ribbed newt</name>
    <dbReference type="NCBI Taxonomy" id="8319"/>
    <lineage>
        <taxon>Eukaryota</taxon>
        <taxon>Metazoa</taxon>
        <taxon>Chordata</taxon>
        <taxon>Craniata</taxon>
        <taxon>Vertebrata</taxon>
        <taxon>Euteleostomi</taxon>
        <taxon>Amphibia</taxon>
        <taxon>Batrachia</taxon>
        <taxon>Caudata</taxon>
        <taxon>Salamandroidea</taxon>
        <taxon>Salamandridae</taxon>
        <taxon>Pleurodelinae</taxon>
        <taxon>Pleurodeles</taxon>
    </lineage>
</organism>
<name>A0AAV7QXW1_PLEWA</name>
<proteinExistence type="predicted"/>
<dbReference type="EMBL" id="JANPWB010000010">
    <property type="protein sequence ID" value="KAJ1143248.1"/>
    <property type="molecule type" value="Genomic_DNA"/>
</dbReference>
<reference evidence="2" key="1">
    <citation type="journal article" date="2022" name="bioRxiv">
        <title>Sequencing and chromosome-scale assembly of the giantPleurodeles waltlgenome.</title>
        <authorList>
            <person name="Brown T."/>
            <person name="Elewa A."/>
            <person name="Iarovenko S."/>
            <person name="Subramanian E."/>
            <person name="Araus A.J."/>
            <person name="Petzold A."/>
            <person name="Susuki M."/>
            <person name="Suzuki K.-i.T."/>
            <person name="Hayashi T."/>
            <person name="Toyoda A."/>
            <person name="Oliveira C."/>
            <person name="Osipova E."/>
            <person name="Leigh N.D."/>
            <person name="Simon A."/>
            <person name="Yun M.H."/>
        </authorList>
    </citation>
    <scope>NUCLEOTIDE SEQUENCE</scope>
    <source>
        <strain evidence="2">20211129_DDA</strain>
        <tissue evidence="2">Liver</tissue>
    </source>
</reference>
<protein>
    <submittedName>
        <fullName evidence="2">Uncharacterized protein</fullName>
    </submittedName>
</protein>
<gene>
    <name evidence="2" type="ORF">NDU88_009559</name>
</gene>
<keyword evidence="3" id="KW-1185">Reference proteome</keyword>
<sequence>MEAEYPRTPSEGQELWEISTGSTQQRPCGEGSGALHPYIGKGQVPLSFETLALVPTAHKTAEVERRSTASRDKPEWGEPHYTPVMTSDR</sequence>
<dbReference type="AlphaFoldDB" id="A0AAV7QXW1"/>